<organism evidence="1 2">
    <name type="scientific">Tolumonas osonensis</name>
    <dbReference type="NCBI Taxonomy" id="675874"/>
    <lineage>
        <taxon>Bacteria</taxon>
        <taxon>Pseudomonadati</taxon>
        <taxon>Pseudomonadota</taxon>
        <taxon>Gammaproteobacteria</taxon>
        <taxon>Aeromonadales</taxon>
        <taxon>Aeromonadaceae</taxon>
        <taxon>Tolumonas</taxon>
    </lineage>
</organism>
<accession>A0A841G5P8</accession>
<evidence type="ECO:0000313" key="2">
    <source>
        <dbReference type="Proteomes" id="UP000585721"/>
    </source>
</evidence>
<dbReference type="RefSeq" id="WP_188025267.1">
    <property type="nucleotide sequence ID" value="NZ_JACHGR010000001.1"/>
</dbReference>
<comment type="caution">
    <text evidence="1">The sequence shown here is derived from an EMBL/GenBank/DDBJ whole genome shotgun (WGS) entry which is preliminary data.</text>
</comment>
<proteinExistence type="predicted"/>
<gene>
    <name evidence="1" type="ORF">HNR75_000329</name>
</gene>
<reference evidence="1 2" key="1">
    <citation type="submission" date="2020-08" db="EMBL/GenBank/DDBJ databases">
        <title>Genomic Encyclopedia of Type Strains, Phase IV (KMG-IV): sequencing the most valuable type-strain genomes for metagenomic binning, comparative biology and taxonomic classification.</title>
        <authorList>
            <person name="Goeker M."/>
        </authorList>
    </citation>
    <scope>NUCLEOTIDE SEQUENCE [LARGE SCALE GENOMIC DNA]</scope>
    <source>
        <strain evidence="1 2">DSM 22975</strain>
    </source>
</reference>
<evidence type="ECO:0000313" key="1">
    <source>
        <dbReference type="EMBL" id="MBB6054464.1"/>
    </source>
</evidence>
<keyword evidence="2" id="KW-1185">Reference proteome</keyword>
<dbReference type="AlphaFoldDB" id="A0A841G5P8"/>
<dbReference type="Proteomes" id="UP000585721">
    <property type="component" value="Unassembled WGS sequence"/>
</dbReference>
<name>A0A841G5P8_9GAMM</name>
<protein>
    <submittedName>
        <fullName evidence="1">Uncharacterized protein</fullName>
    </submittedName>
</protein>
<dbReference type="EMBL" id="JACHGR010000001">
    <property type="protein sequence ID" value="MBB6054464.1"/>
    <property type="molecule type" value="Genomic_DNA"/>
</dbReference>
<sequence length="176" mass="19720">MNNNSKIISRIEKVRSMNESVSLLATPTESIHMNKYQSHDVANQELYMSAEQTFSTIREAVACYHVKLQVLNGGPWYQNEQYRIRMEVSPDIIALAIQNNIEGALIAEYGAEQGEINSAEMLNAMIDETQQFESSGELSELGVTIMSELFNSWAEMAFEVLSQGQPLNAAMSQPIH</sequence>